<name>A0A247D712_GINBI</name>
<dbReference type="PDBsum" id="5XIV"/>
<dbReference type="PDB" id="5XIV">
    <property type="method" value="NMR"/>
    <property type="chains" value="A=1-20"/>
</dbReference>
<protein>
    <submittedName>
        <fullName evidence="1">Beta-ginkgotide, beta-gB1</fullName>
    </submittedName>
</protein>
<sequence length="20" mass="2382">YETGCKRCCYLDEYGCIRCC</sequence>
<dbReference type="AlphaFoldDB" id="A0A247D712"/>
<evidence type="ECO:0000313" key="1">
    <source>
        <dbReference type="PDB" id="5XIV"/>
    </source>
</evidence>
<evidence type="ECO:0007829" key="2">
    <source>
        <dbReference type="PDB" id="5XIV"/>
    </source>
</evidence>
<keyword evidence="1 2" id="KW-0002">3D-structure</keyword>
<feature type="disulfide bond" evidence="2">
    <location>
        <begin position="5"/>
        <end position="16"/>
    </location>
</feature>
<feature type="disulfide bond" evidence="2">
    <location>
        <begin position="9"/>
        <end position="19"/>
    </location>
</feature>
<accession>A0A247D712</accession>
<dbReference type="SMR" id="A0A247D712"/>
<proteinExistence type="evidence at protein level"/>
<dbReference type="BMRB" id="A0A247D712"/>
<organism evidence="1">
    <name type="scientific">Ginkgo biloba</name>
    <name type="common">Ginkgo</name>
    <name type="synonym">Maidenhair tree</name>
    <dbReference type="NCBI Taxonomy" id="3311"/>
    <lineage>
        <taxon>Eukaryota</taxon>
        <taxon>Viridiplantae</taxon>
        <taxon>Streptophyta</taxon>
        <taxon>Embryophyta</taxon>
        <taxon>Tracheophyta</taxon>
        <taxon>Spermatophyta</taxon>
        <taxon>Ginkgoidae</taxon>
        <taxon>Ginkgoales</taxon>
        <taxon>Ginkgoaceae</taxon>
        <taxon>Ginkgo</taxon>
    </lineage>
</organism>
<feature type="disulfide bond" evidence="2">
    <location>
        <begin position="8"/>
        <end position="20"/>
    </location>
</feature>
<reference evidence="1 2" key="1">
    <citation type="journal article" date="2017" name="Sci. Rep.">
        <title>beta-Ginkgotides: Hyperdisulfide-constrained peptides from Ginkgo biloba.</title>
        <authorList>
            <person name="Wong K.H."/>
            <person name="Tan W.L."/>
            <person name="Xiao T."/>
            <person name="Tam J.P."/>
        </authorList>
    </citation>
    <scope>STRUCTURE BY NMR</scope>
    <scope>DISULFIDE BONDS</scope>
</reference>